<gene>
    <name evidence="4" type="ORF">HJC23_012075</name>
</gene>
<keyword evidence="2" id="KW-1133">Transmembrane helix</keyword>
<evidence type="ECO:0000256" key="1">
    <source>
        <dbReference type="SAM" id="MobiDB-lite"/>
    </source>
</evidence>
<reference evidence="4 5" key="1">
    <citation type="journal article" date="2020" name="G3 (Bethesda)">
        <title>Improved Reference Genome for Cyclotella cryptica CCMP332, a Model for Cell Wall Morphogenesis, Salinity Adaptation, and Lipid Production in Diatoms (Bacillariophyta).</title>
        <authorList>
            <person name="Roberts W.R."/>
            <person name="Downey K.M."/>
            <person name="Ruck E.C."/>
            <person name="Traller J.C."/>
            <person name="Alverson A.J."/>
        </authorList>
    </citation>
    <scope>NUCLEOTIDE SEQUENCE [LARGE SCALE GENOMIC DNA]</scope>
    <source>
        <strain evidence="4 5">CCMP332</strain>
    </source>
</reference>
<evidence type="ECO:0000256" key="2">
    <source>
        <dbReference type="SAM" id="Phobius"/>
    </source>
</evidence>
<evidence type="ECO:0000313" key="5">
    <source>
        <dbReference type="Proteomes" id="UP001516023"/>
    </source>
</evidence>
<dbReference type="InterPro" id="IPR000594">
    <property type="entry name" value="ThiF_NAD_FAD-bd"/>
</dbReference>
<dbReference type="Pfam" id="PF00899">
    <property type="entry name" value="ThiF"/>
    <property type="match status" value="1"/>
</dbReference>
<dbReference type="AlphaFoldDB" id="A0ABD3PSU7"/>
<comment type="caution">
    <text evidence="4">The sequence shown here is derived from an EMBL/GenBank/DDBJ whole genome shotgun (WGS) entry which is preliminary data.</text>
</comment>
<keyword evidence="2" id="KW-0812">Transmembrane</keyword>
<protein>
    <recommendedName>
        <fullName evidence="3">THIF-type NAD/FAD binding fold domain-containing protein</fullName>
    </recommendedName>
</protein>
<sequence>MNERSTGQGSAFAIGLIAGSVVTSLFLVFCQPRLSRETSHGRHQNEARTDQHSPPSQSYHLPQEIRSEMLSRNYLYFSSAKSENENSPTGMPRIESSSVLIVGLGGVGSHTAHMLARSGVRYLRLVDFDQVTLSSLNRHAVATLKDVGLPKATVLCKYLREICPDQTRLILDPVVKMYTGEMERDGNMLDDPPGGGGWDLVIDAIDDVPTKANLIAHFAKRGVRVISCMGAGGKADPTRVHISDLRSASRDPLATAVRQKLRIMGKKEANESNIKITNGSGISNGGWLSCIDDSSRVAVVYSSEKVVAKLADITDEQKEEGMSNFGAVENMRVRVLPVLGTMPAIMGQTLAAMAVCELGGKPFSPVGAERVGRNVRHRLYQHLKQREKNLEDKLKSTLKDPNGNFTTTGTYIGPIQIDPDDVEYLMAELWRNRCALTGERLGTSLELYRWDKTRPATPNNLVLMCLKAATKFESDFDTFGDGRVGLDEKVRRKVEGRLAMCVLDAEDE</sequence>
<dbReference type="Gene3D" id="3.40.50.720">
    <property type="entry name" value="NAD(P)-binding Rossmann-like Domain"/>
    <property type="match status" value="1"/>
</dbReference>
<organism evidence="4 5">
    <name type="scientific">Cyclotella cryptica</name>
    <dbReference type="NCBI Taxonomy" id="29204"/>
    <lineage>
        <taxon>Eukaryota</taxon>
        <taxon>Sar</taxon>
        <taxon>Stramenopiles</taxon>
        <taxon>Ochrophyta</taxon>
        <taxon>Bacillariophyta</taxon>
        <taxon>Coscinodiscophyceae</taxon>
        <taxon>Thalassiosirophycidae</taxon>
        <taxon>Stephanodiscales</taxon>
        <taxon>Stephanodiscaceae</taxon>
        <taxon>Cyclotella</taxon>
    </lineage>
</organism>
<dbReference type="EMBL" id="JABMIG020000118">
    <property type="protein sequence ID" value="KAL3791090.1"/>
    <property type="molecule type" value="Genomic_DNA"/>
</dbReference>
<dbReference type="InterPro" id="IPR045886">
    <property type="entry name" value="ThiF/MoeB/HesA"/>
</dbReference>
<dbReference type="Proteomes" id="UP001516023">
    <property type="component" value="Unassembled WGS sequence"/>
</dbReference>
<evidence type="ECO:0000259" key="3">
    <source>
        <dbReference type="Pfam" id="PF00899"/>
    </source>
</evidence>
<name>A0ABD3PSU7_9STRA</name>
<accession>A0ABD3PSU7</accession>
<feature type="compositionally biased region" description="Basic and acidic residues" evidence="1">
    <location>
        <begin position="37"/>
        <end position="51"/>
    </location>
</feature>
<proteinExistence type="predicted"/>
<dbReference type="PANTHER" id="PTHR43267:SF2">
    <property type="entry name" value="TRNA THREONYLCARBAMOYLADENOSINE DEHYDRATASE 1-RELATED"/>
    <property type="match status" value="1"/>
</dbReference>
<feature type="domain" description="THIF-type NAD/FAD binding fold" evidence="3">
    <location>
        <begin position="88"/>
        <end position="361"/>
    </location>
</feature>
<dbReference type="FunFam" id="3.40.50.720:FF:000449">
    <property type="entry name" value="Ubiquitin-activating enzyme (E1), putative"/>
    <property type="match status" value="1"/>
</dbReference>
<feature type="region of interest" description="Disordered" evidence="1">
    <location>
        <begin position="37"/>
        <end position="59"/>
    </location>
</feature>
<dbReference type="PANTHER" id="PTHR43267">
    <property type="entry name" value="TRNA THREONYLCARBAMOYLADENOSINE DEHYDRATASE"/>
    <property type="match status" value="1"/>
</dbReference>
<evidence type="ECO:0000313" key="4">
    <source>
        <dbReference type="EMBL" id="KAL3791090.1"/>
    </source>
</evidence>
<dbReference type="InterPro" id="IPR035985">
    <property type="entry name" value="Ubiquitin-activating_enz"/>
</dbReference>
<keyword evidence="5" id="KW-1185">Reference proteome</keyword>
<dbReference type="CDD" id="cd00755">
    <property type="entry name" value="YgdL_like"/>
    <property type="match status" value="1"/>
</dbReference>
<dbReference type="SUPFAM" id="SSF69572">
    <property type="entry name" value="Activating enzymes of the ubiquitin-like proteins"/>
    <property type="match status" value="1"/>
</dbReference>
<keyword evidence="2" id="KW-0472">Membrane</keyword>
<feature type="transmembrane region" description="Helical" evidence="2">
    <location>
        <begin position="12"/>
        <end position="29"/>
    </location>
</feature>